<evidence type="ECO:0008006" key="6">
    <source>
        <dbReference type="Google" id="ProtNLM"/>
    </source>
</evidence>
<reference evidence="3" key="2">
    <citation type="submission" date="2016-11" db="EMBL/GenBank/DDBJ databases">
        <authorList>
            <person name="Jaros S."/>
            <person name="Januszkiewicz K."/>
            <person name="Wedrychowicz H."/>
        </authorList>
    </citation>
    <scope>NUCLEOTIDE SEQUENCE [LARGE SCALE GENOMIC DNA]</scope>
    <source>
        <strain evidence="3">DX253</strain>
    </source>
</reference>
<dbReference type="EMBL" id="FRAN01000005">
    <property type="protein sequence ID" value="SHL24187.1"/>
    <property type="molecule type" value="Genomic_DNA"/>
</dbReference>
<dbReference type="Proteomes" id="UP000003751">
    <property type="component" value="Unassembled WGS sequence"/>
</dbReference>
<dbReference type="STRING" id="797209.GCA_000376445_03797"/>
<dbReference type="Proteomes" id="UP000184203">
    <property type="component" value="Unassembled WGS sequence"/>
</dbReference>
<evidence type="ECO:0000313" key="3">
    <source>
        <dbReference type="EMBL" id="SHL24187.1"/>
    </source>
</evidence>
<keyword evidence="5" id="KW-1185">Reference proteome</keyword>
<sequence length="283" mass="32679">MANTNEKRIPKGWPEPTPEQVQVMVLGTYHMDNPGLDEVNVDADDVLADRRQAELRDLVTRVSEWEPDAVAVERPYDRNESINDRYREYRSGDRTYDREETFPASHSERNELTTECRSEIVQVGFRLADHLDHDGVAAIDEYPDEPDSDPFEDRDIDSGRKTEIELPERDAVQRESDDRLSSSTIPEYLDWINRKEERRFNHDSMFDAGIRAADGPFGSPVALAYWYERNIRMVHHLWRAMDSEDDRILLLVGAGHVRVLRHLLTEAPMFCPVSPLPYLPASG</sequence>
<accession>E7QV57</accession>
<reference evidence="2 4" key="1">
    <citation type="journal article" date="2014" name="ISME J.">
        <title>Trehalose/2-sulfotrehalose biosynthesis and glycine-betaine uptake are widely spread mechanisms for osmoadaptation in the Halobacteriales.</title>
        <authorList>
            <person name="Youssef N.H."/>
            <person name="Savage-Ashlock K.N."/>
            <person name="McCully A.L."/>
            <person name="Luedtke B."/>
            <person name="Shaw E.I."/>
            <person name="Hoff W.D."/>
            <person name="Elshahed M.S."/>
        </authorList>
    </citation>
    <scope>NUCLEOTIDE SEQUENCE [LARGE SCALE GENOMIC DNA]</scope>
    <source>
        <strain evidence="2 4">DX253</strain>
    </source>
</reference>
<evidence type="ECO:0000313" key="5">
    <source>
        <dbReference type="Proteomes" id="UP000184203"/>
    </source>
</evidence>
<evidence type="ECO:0000313" key="2">
    <source>
        <dbReference type="EMBL" id="EFW91575.1"/>
    </source>
</evidence>
<name>E7QV57_HALPU</name>
<feature type="region of interest" description="Disordered" evidence="1">
    <location>
        <begin position="139"/>
        <end position="179"/>
    </location>
</feature>
<dbReference type="AlphaFoldDB" id="E7QV57"/>
<feature type="compositionally biased region" description="Basic and acidic residues" evidence="1">
    <location>
        <begin position="151"/>
        <end position="179"/>
    </location>
</feature>
<feature type="compositionally biased region" description="Acidic residues" evidence="1">
    <location>
        <begin position="141"/>
        <end position="150"/>
    </location>
</feature>
<dbReference type="EMBL" id="AEMG01000013">
    <property type="protein sequence ID" value="EFW91575.1"/>
    <property type="molecule type" value="Genomic_DNA"/>
</dbReference>
<dbReference type="Pfam" id="PF18950">
    <property type="entry name" value="DUF5694"/>
    <property type="match status" value="1"/>
</dbReference>
<dbReference type="InterPro" id="IPR043749">
    <property type="entry name" value="DUF5694"/>
</dbReference>
<dbReference type="eggNOG" id="arCOG10603">
    <property type="taxonomic scope" value="Archaea"/>
</dbReference>
<dbReference type="OrthoDB" id="289926at2157"/>
<evidence type="ECO:0000313" key="4">
    <source>
        <dbReference type="Proteomes" id="UP000003751"/>
    </source>
</evidence>
<dbReference type="PATRIC" id="fig|797209.4.peg.2650"/>
<evidence type="ECO:0000256" key="1">
    <source>
        <dbReference type="SAM" id="MobiDB-lite"/>
    </source>
</evidence>
<proteinExistence type="predicted"/>
<protein>
    <recommendedName>
        <fullName evidence="6">Haem-binding uptake Tiki superfamily ChaN domain-containing protein</fullName>
    </recommendedName>
</protein>
<organism evidence="2 4">
    <name type="scientific">Haladaptatus paucihalophilus DX253</name>
    <dbReference type="NCBI Taxonomy" id="797209"/>
    <lineage>
        <taxon>Archaea</taxon>
        <taxon>Methanobacteriati</taxon>
        <taxon>Methanobacteriota</taxon>
        <taxon>Stenosarchaea group</taxon>
        <taxon>Halobacteria</taxon>
        <taxon>Halobacteriales</taxon>
        <taxon>Haladaptataceae</taxon>
        <taxon>Haladaptatus</taxon>
    </lineage>
</organism>
<reference evidence="5" key="3">
    <citation type="submission" date="2016-11" db="EMBL/GenBank/DDBJ databases">
        <authorList>
            <person name="Varghese N."/>
            <person name="Submissions S."/>
        </authorList>
    </citation>
    <scope>NUCLEOTIDE SEQUENCE [LARGE SCALE GENOMIC DNA]</scope>
    <source>
        <strain evidence="5">DX253</strain>
    </source>
</reference>
<dbReference type="RefSeq" id="WP_007980629.1">
    <property type="nucleotide sequence ID" value="NZ_AEMG01000013.1"/>
</dbReference>
<gene>
    <name evidence="3" type="ORF">SAMN05444342_3389</name>
    <name evidence="2" type="ORF">ZOD2009_13466</name>
</gene>